<dbReference type="AlphaFoldDB" id="A0A0A9APB1"/>
<name>A0A0A9APB1_ARUDO</name>
<reference evidence="1" key="1">
    <citation type="submission" date="2014-09" db="EMBL/GenBank/DDBJ databases">
        <authorList>
            <person name="Magalhaes I.L.F."/>
            <person name="Oliveira U."/>
            <person name="Santos F.R."/>
            <person name="Vidigal T.H.D.A."/>
            <person name="Brescovit A.D."/>
            <person name="Santos A.J."/>
        </authorList>
    </citation>
    <scope>NUCLEOTIDE SEQUENCE</scope>
    <source>
        <tissue evidence="1">Shoot tissue taken approximately 20 cm above the soil surface</tissue>
    </source>
</reference>
<protein>
    <submittedName>
        <fullName evidence="1">Uncharacterized protein</fullName>
    </submittedName>
</protein>
<sequence length="19" mass="2206">MFCQILLKVVPSSLKRFVP</sequence>
<dbReference type="EMBL" id="GBRH01246202">
    <property type="protein sequence ID" value="JAD51693.1"/>
    <property type="molecule type" value="Transcribed_RNA"/>
</dbReference>
<reference evidence="1" key="2">
    <citation type="journal article" date="2015" name="Data Brief">
        <title>Shoot transcriptome of the giant reed, Arundo donax.</title>
        <authorList>
            <person name="Barrero R.A."/>
            <person name="Guerrero F.D."/>
            <person name="Moolhuijzen P."/>
            <person name="Goolsby J.A."/>
            <person name="Tidwell J."/>
            <person name="Bellgard S.E."/>
            <person name="Bellgard M.I."/>
        </authorList>
    </citation>
    <scope>NUCLEOTIDE SEQUENCE</scope>
    <source>
        <tissue evidence="1">Shoot tissue taken approximately 20 cm above the soil surface</tissue>
    </source>
</reference>
<organism evidence="1">
    <name type="scientific">Arundo donax</name>
    <name type="common">Giant reed</name>
    <name type="synonym">Donax arundinaceus</name>
    <dbReference type="NCBI Taxonomy" id="35708"/>
    <lineage>
        <taxon>Eukaryota</taxon>
        <taxon>Viridiplantae</taxon>
        <taxon>Streptophyta</taxon>
        <taxon>Embryophyta</taxon>
        <taxon>Tracheophyta</taxon>
        <taxon>Spermatophyta</taxon>
        <taxon>Magnoliopsida</taxon>
        <taxon>Liliopsida</taxon>
        <taxon>Poales</taxon>
        <taxon>Poaceae</taxon>
        <taxon>PACMAD clade</taxon>
        <taxon>Arundinoideae</taxon>
        <taxon>Arundineae</taxon>
        <taxon>Arundo</taxon>
    </lineage>
</organism>
<proteinExistence type="predicted"/>
<evidence type="ECO:0000313" key="1">
    <source>
        <dbReference type="EMBL" id="JAD51693.1"/>
    </source>
</evidence>
<accession>A0A0A9APB1</accession>